<dbReference type="Gene3D" id="3.40.50.300">
    <property type="entry name" value="P-loop containing nucleotide triphosphate hydrolases"/>
    <property type="match status" value="1"/>
</dbReference>
<dbReference type="SUPFAM" id="SSF52540">
    <property type="entry name" value="P-loop containing nucleoside triphosphate hydrolases"/>
    <property type="match status" value="1"/>
</dbReference>
<dbReference type="InterPro" id="IPR027417">
    <property type="entry name" value="P-loop_NTPase"/>
</dbReference>
<dbReference type="PROSITE" id="PS50893">
    <property type="entry name" value="ABC_TRANSPORTER_2"/>
    <property type="match status" value="1"/>
</dbReference>
<dbReference type="GO" id="GO:0016887">
    <property type="term" value="F:ATP hydrolysis activity"/>
    <property type="evidence" value="ECO:0007669"/>
    <property type="project" value="InterPro"/>
</dbReference>
<evidence type="ECO:0000313" key="7">
    <source>
        <dbReference type="Proteomes" id="UP000315525"/>
    </source>
</evidence>
<feature type="domain" description="ABC transporter" evidence="5">
    <location>
        <begin position="5"/>
        <end position="242"/>
    </location>
</feature>
<dbReference type="Pfam" id="PF00005">
    <property type="entry name" value="ABC_tran"/>
    <property type="match status" value="1"/>
</dbReference>
<dbReference type="GO" id="GO:0035435">
    <property type="term" value="P:phosphate ion transmembrane transport"/>
    <property type="evidence" value="ECO:0007669"/>
    <property type="project" value="InterPro"/>
</dbReference>
<keyword evidence="2" id="KW-0547">Nucleotide-binding</keyword>
<keyword evidence="3 6" id="KW-0067">ATP-binding</keyword>
<keyword evidence="1" id="KW-0813">Transport</keyword>
<evidence type="ECO:0000256" key="1">
    <source>
        <dbReference type="ARBA" id="ARBA00022448"/>
    </source>
</evidence>
<name>A0A523UQV2_UNCT6</name>
<dbReference type="PANTHER" id="PTHR43423:SF1">
    <property type="entry name" value="ABC TRANSPORTER I FAMILY MEMBER 17"/>
    <property type="match status" value="1"/>
</dbReference>
<gene>
    <name evidence="6" type="ORF">E3J62_09100</name>
</gene>
<dbReference type="InterPro" id="IPR005670">
    <property type="entry name" value="PstB-like"/>
</dbReference>
<sequence length="251" mass="27611">MNEKLKAKDLVKTRPLPDKTGQLHPTKILDNVDMTAYEGEVFVILGPTGSGKTTLLRMLNKLEVPDSGKIFLNGTDIDELDVTELRQKVGMVFQNPAVFEGSVEDDILYGRRLRDDHDRGPAAQFGSTVGLSKNLINRMTRELSAGEKQKVTVARALANEPDILLMDEPTSALDPTSKQRIEDFIKNSVTKGPTIIMVTHDVDQAKRLADRVLLLIEGRKVAEGPGSEIFGEGASQIVKQFLSGNLEVTEE</sequence>
<dbReference type="GO" id="GO:0016020">
    <property type="term" value="C:membrane"/>
    <property type="evidence" value="ECO:0007669"/>
    <property type="project" value="InterPro"/>
</dbReference>
<dbReference type="AlphaFoldDB" id="A0A523UQV2"/>
<dbReference type="Proteomes" id="UP000315525">
    <property type="component" value="Unassembled WGS sequence"/>
</dbReference>
<dbReference type="PROSITE" id="PS00211">
    <property type="entry name" value="ABC_TRANSPORTER_1"/>
    <property type="match status" value="1"/>
</dbReference>
<feature type="region of interest" description="Disordered" evidence="4">
    <location>
        <begin position="1"/>
        <end position="21"/>
    </location>
</feature>
<comment type="caution">
    <text evidence="6">The sequence shown here is derived from an EMBL/GenBank/DDBJ whole genome shotgun (WGS) entry which is preliminary data.</text>
</comment>
<dbReference type="GO" id="GO:0005524">
    <property type="term" value="F:ATP binding"/>
    <property type="evidence" value="ECO:0007669"/>
    <property type="project" value="UniProtKB-KW"/>
</dbReference>
<dbReference type="EMBL" id="SOJN01000104">
    <property type="protein sequence ID" value="TET44918.1"/>
    <property type="molecule type" value="Genomic_DNA"/>
</dbReference>
<proteinExistence type="predicted"/>
<evidence type="ECO:0000313" key="6">
    <source>
        <dbReference type="EMBL" id="TET44918.1"/>
    </source>
</evidence>
<dbReference type="PANTHER" id="PTHR43423">
    <property type="entry name" value="ABC TRANSPORTER I FAMILY MEMBER 17"/>
    <property type="match status" value="1"/>
</dbReference>
<evidence type="ECO:0000256" key="3">
    <source>
        <dbReference type="ARBA" id="ARBA00022840"/>
    </source>
</evidence>
<feature type="compositionally biased region" description="Basic and acidic residues" evidence="4">
    <location>
        <begin position="1"/>
        <end position="17"/>
    </location>
</feature>
<evidence type="ECO:0000256" key="2">
    <source>
        <dbReference type="ARBA" id="ARBA00022741"/>
    </source>
</evidence>
<protein>
    <submittedName>
        <fullName evidence="6">Phosphate ABC transporter ATP-binding protein</fullName>
    </submittedName>
</protein>
<evidence type="ECO:0000256" key="4">
    <source>
        <dbReference type="SAM" id="MobiDB-lite"/>
    </source>
</evidence>
<accession>A0A523UQV2</accession>
<reference evidence="6 7" key="1">
    <citation type="submission" date="2019-03" db="EMBL/GenBank/DDBJ databases">
        <title>Metabolic potential of uncultured bacteria and archaea associated with petroleum seepage in deep-sea sediments.</title>
        <authorList>
            <person name="Dong X."/>
            <person name="Hubert C."/>
        </authorList>
    </citation>
    <scope>NUCLEOTIDE SEQUENCE [LARGE SCALE GENOMIC DNA]</scope>
    <source>
        <strain evidence="6">E44_bin18</strain>
    </source>
</reference>
<dbReference type="InterPro" id="IPR003439">
    <property type="entry name" value="ABC_transporter-like_ATP-bd"/>
</dbReference>
<dbReference type="CDD" id="cd03260">
    <property type="entry name" value="ABC_PstB_phosphate_transporter"/>
    <property type="match status" value="1"/>
</dbReference>
<dbReference type="InterPro" id="IPR003593">
    <property type="entry name" value="AAA+_ATPase"/>
</dbReference>
<evidence type="ECO:0000259" key="5">
    <source>
        <dbReference type="PROSITE" id="PS50893"/>
    </source>
</evidence>
<dbReference type="SMART" id="SM00382">
    <property type="entry name" value="AAA"/>
    <property type="match status" value="1"/>
</dbReference>
<dbReference type="InterPro" id="IPR017871">
    <property type="entry name" value="ABC_transporter-like_CS"/>
</dbReference>
<organism evidence="6 7">
    <name type="scientific">candidate division TA06 bacterium</name>
    <dbReference type="NCBI Taxonomy" id="2250710"/>
    <lineage>
        <taxon>Bacteria</taxon>
        <taxon>Bacteria division TA06</taxon>
    </lineage>
</organism>
<dbReference type="GO" id="GO:0005315">
    <property type="term" value="F:phosphate transmembrane transporter activity"/>
    <property type="evidence" value="ECO:0007669"/>
    <property type="project" value="InterPro"/>
</dbReference>